<organism evidence="8 9">
    <name type="scientific">Microlunatus parietis</name>
    <dbReference type="NCBI Taxonomy" id="682979"/>
    <lineage>
        <taxon>Bacteria</taxon>
        <taxon>Bacillati</taxon>
        <taxon>Actinomycetota</taxon>
        <taxon>Actinomycetes</taxon>
        <taxon>Propionibacteriales</taxon>
        <taxon>Propionibacteriaceae</taxon>
        <taxon>Microlunatus</taxon>
    </lineage>
</organism>
<evidence type="ECO:0000256" key="1">
    <source>
        <dbReference type="ARBA" id="ARBA00001231"/>
    </source>
</evidence>
<gene>
    <name evidence="8" type="ORF">BKA15_003951</name>
</gene>
<dbReference type="PANTHER" id="PTHR22600:SF57">
    <property type="entry name" value="BETA-N-ACETYLHEXOSAMINIDASE"/>
    <property type="match status" value="1"/>
</dbReference>
<dbReference type="SUPFAM" id="SSF51445">
    <property type="entry name" value="(Trans)glycosidases"/>
    <property type="match status" value="1"/>
</dbReference>
<dbReference type="Proteomes" id="UP000569914">
    <property type="component" value="Unassembled WGS sequence"/>
</dbReference>
<dbReference type="GO" id="GO:0004563">
    <property type="term" value="F:beta-N-acetylhexosaminidase activity"/>
    <property type="evidence" value="ECO:0007669"/>
    <property type="project" value="UniProtKB-EC"/>
</dbReference>
<comment type="similarity">
    <text evidence="2">Belongs to the glycosyl hydrolase 20 family.</text>
</comment>
<evidence type="ECO:0000256" key="4">
    <source>
        <dbReference type="ARBA" id="ARBA00022801"/>
    </source>
</evidence>
<dbReference type="EMBL" id="JACCBU010000001">
    <property type="protein sequence ID" value="NYE72622.1"/>
    <property type="molecule type" value="Genomic_DNA"/>
</dbReference>
<dbReference type="SUPFAM" id="SSF55545">
    <property type="entry name" value="beta-N-acetylhexosaminidase-like domain"/>
    <property type="match status" value="1"/>
</dbReference>
<feature type="active site" description="Proton donor" evidence="6">
    <location>
        <position position="291"/>
    </location>
</feature>
<evidence type="ECO:0000256" key="6">
    <source>
        <dbReference type="PIRSR" id="PIRSR625705-1"/>
    </source>
</evidence>
<comment type="catalytic activity">
    <reaction evidence="1">
        <text>Hydrolysis of terminal non-reducing N-acetyl-D-hexosamine residues in N-acetyl-beta-D-hexosaminides.</text>
        <dbReference type="EC" id="3.2.1.52"/>
    </reaction>
</comment>
<dbReference type="InterPro" id="IPR015882">
    <property type="entry name" value="HEX_bac_N"/>
</dbReference>
<dbReference type="EC" id="3.2.1.52" evidence="3"/>
<dbReference type="InterPro" id="IPR008979">
    <property type="entry name" value="Galactose-bd-like_sf"/>
</dbReference>
<feature type="domain" description="F5/8 type C" evidence="7">
    <location>
        <begin position="475"/>
        <end position="635"/>
    </location>
</feature>
<sequence length="641" mass="71428">MSSKTSATIPATVPALREWTPGDGRLLLGSPGAIGHSGGAAAEVAELLADDLLLFRGARPVIVADPASAEIRLILDPGRLDELGAEGYRLDIGDTVQVVAAGRSGLLYGSQTIGQLIKQDQQRRALPRGWAVDRPLCAVRGQMIDVGRKFLPLTYLRSEIRRMAWLKLNSLQLHLTEWNGFRFESLEFPGLASADHYTQAELRDLDAYAAQWGVTIVPEIDLPGHAVWLTRYEPRLRLRSPAMDYAGWPGGLGGGWTLDLTSEFARDFVRTLIIELAGVFRGEYVHIGGDEIPLQTAEKQDPELLAYAQSKGFRYSGDALIDFANDLAATLREHGKRTELWEWWTYGDQPASIEPHPEIRISKWLDGDPADLTRRGYRTVGVNWGGNYVTPGYSTTPTGTSPQGWEGHMPAERIYADDDYPSDDLLEGHRLGRWMDKAEARSTSWVHFFSHRPLQVLADRTWGGPAAASATDFYARADAIGAADDERTAVPVRDCRVVEVSSEEVKDEDGSAQHLLDPNPQTQWVTQYRNDLMITPHQVVIDTGEVRPLAGVEVWPRQDGKIVEDFHHTKARPRAIRIEVSTDRHSWHEAWSGTLANEQPAQSVRFPELPGRYLKLIIDSDWDNLFIAAIAYLSILQSRRP</sequence>
<evidence type="ECO:0000256" key="3">
    <source>
        <dbReference type="ARBA" id="ARBA00012663"/>
    </source>
</evidence>
<dbReference type="PRINTS" id="PR00738">
    <property type="entry name" value="GLHYDRLASE20"/>
</dbReference>
<dbReference type="Gene3D" id="3.20.20.80">
    <property type="entry name" value="Glycosidases"/>
    <property type="match status" value="1"/>
</dbReference>
<keyword evidence="5 8" id="KW-0326">Glycosidase</keyword>
<reference evidence="8 9" key="1">
    <citation type="submission" date="2020-07" db="EMBL/GenBank/DDBJ databases">
        <title>Sequencing the genomes of 1000 actinobacteria strains.</title>
        <authorList>
            <person name="Klenk H.-P."/>
        </authorList>
    </citation>
    <scope>NUCLEOTIDE SEQUENCE [LARGE SCALE GENOMIC DNA]</scope>
    <source>
        <strain evidence="8 9">DSM 22083</strain>
    </source>
</reference>
<keyword evidence="4 8" id="KW-0378">Hydrolase</keyword>
<dbReference type="PANTHER" id="PTHR22600">
    <property type="entry name" value="BETA-HEXOSAMINIDASE"/>
    <property type="match status" value="1"/>
</dbReference>
<dbReference type="InterPro" id="IPR029018">
    <property type="entry name" value="Hex-like_dom2"/>
</dbReference>
<keyword evidence="9" id="KW-1185">Reference proteome</keyword>
<comment type="caution">
    <text evidence="8">The sequence shown here is derived from an EMBL/GenBank/DDBJ whole genome shotgun (WGS) entry which is preliminary data.</text>
</comment>
<evidence type="ECO:0000256" key="2">
    <source>
        <dbReference type="ARBA" id="ARBA00006285"/>
    </source>
</evidence>
<proteinExistence type="inferred from homology"/>
<evidence type="ECO:0000313" key="8">
    <source>
        <dbReference type="EMBL" id="NYE72622.1"/>
    </source>
</evidence>
<protein>
    <recommendedName>
        <fullName evidence="3">beta-N-acetylhexosaminidase</fullName>
        <ecNumber evidence="3">3.2.1.52</ecNumber>
    </recommendedName>
</protein>
<dbReference type="Pfam" id="PF02838">
    <property type="entry name" value="Glyco_hydro_20b"/>
    <property type="match status" value="1"/>
</dbReference>
<dbReference type="SUPFAM" id="SSF49785">
    <property type="entry name" value="Galactose-binding domain-like"/>
    <property type="match status" value="1"/>
</dbReference>
<dbReference type="GO" id="GO:0005975">
    <property type="term" value="P:carbohydrate metabolic process"/>
    <property type="evidence" value="ECO:0007669"/>
    <property type="project" value="InterPro"/>
</dbReference>
<evidence type="ECO:0000256" key="5">
    <source>
        <dbReference type="ARBA" id="ARBA00023295"/>
    </source>
</evidence>
<dbReference type="Pfam" id="PF00728">
    <property type="entry name" value="Glyco_hydro_20"/>
    <property type="match status" value="1"/>
</dbReference>
<dbReference type="GO" id="GO:0030203">
    <property type="term" value="P:glycosaminoglycan metabolic process"/>
    <property type="evidence" value="ECO:0007669"/>
    <property type="project" value="TreeGrafter"/>
</dbReference>
<dbReference type="InterPro" id="IPR015883">
    <property type="entry name" value="Glyco_hydro_20_cat"/>
</dbReference>
<dbReference type="InterPro" id="IPR025705">
    <property type="entry name" value="Beta_hexosaminidase_sua/sub"/>
</dbReference>
<evidence type="ECO:0000313" key="9">
    <source>
        <dbReference type="Proteomes" id="UP000569914"/>
    </source>
</evidence>
<accession>A0A7Y9I9H2</accession>
<dbReference type="PROSITE" id="PS50022">
    <property type="entry name" value="FA58C_3"/>
    <property type="match status" value="1"/>
</dbReference>
<dbReference type="AlphaFoldDB" id="A0A7Y9I9H2"/>
<dbReference type="Gene3D" id="2.60.120.260">
    <property type="entry name" value="Galactose-binding domain-like"/>
    <property type="match status" value="1"/>
</dbReference>
<dbReference type="InterPro" id="IPR017853">
    <property type="entry name" value="GH"/>
</dbReference>
<evidence type="ECO:0000259" key="7">
    <source>
        <dbReference type="PROSITE" id="PS50022"/>
    </source>
</evidence>
<dbReference type="Gene3D" id="3.30.379.10">
    <property type="entry name" value="Chitobiase/beta-hexosaminidase domain 2-like"/>
    <property type="match status" value="1"/>
</dbReference>
<dbReference type="RefSeq" id="WP_179753553.1">
    <property type="nucleotide sequence ID" value="NZ_JACCBU010000001.1"/>
</dbReference>
<dbReference type="Pfam" id="PF00754">
    <property type="entry name" value="F5_F8_type_C"/>
    <property type="match status" value="1"/>
</dbReference>
<name>A0A7Y9I9H2_9ACTN</name>
<dbReference type="GO" id="GO:0016020">
    <property type="term" value="C:membrane"/>
    <property type="evidence" value="ECO:0007669"/>
    <property type="project" value="TreeGrafter"/>
</dbReference>
<dbReference type="InterPro" id="IPR000421">
    <property type="entry name" value="FA58C"/>
</dbReference>